<sequence length="75" mass="8666">KREGINFGRQKNGSVKRDLYMKTVWDGCVMVWICFVSYDLDICRKLCDRGRTMAAVAGRGGQRLYRLKEDEDGDD</sequence>
<gene>
    <name evidence="1" type="ORF">Tci_658233</name>
</gene>
<proteinExistence type="predicted"/>
<feature type="non-terminal residue" evidence="1">
    <location>
        <position position="1"/>
    </location>
</feature>
<organism evidence="1">
    <name type="scientific">Tanacetum cinerariifolium</name>
    <name type="common">Dalmatian daisy</name>
    <name type="synonym">Chrysanthemum cinerariifolium</name>
    <dbReference type="NCBI Taxonomy" id="118510"/>
    <lineage>
        <taxon>Eukaryota</taxon>
        <taxon>Viridiplantae</taxon>
        <taxon>Streptophyta</taxon>
        <taxon>Embryophyta</taxon>
        <taxon>Tracheophyta</taxon>
        <taxon>Spermatophyta</taxon>
        <taxon>Magnoliopsida</taxon>
        <taxon>eudicotyledons</taxon>
        <taxon>Gunneridae</taxon>
        <taxon>Pentapetalae</taxon>
        <taxon>asterids</taxon>
        <taxon>campanulids</taxon>
        <taxon>Asterales</taxon>
        <taxon>Asteraceae</taxon>
        <taxon>Asteroideae</taxon>
        <taxon>Anthemideae</taxon>
        <taxon>Anthemidinae</taxon>
        <taxon>Tanacetum</taxon>
    </lineage>
</organism>
<comment type="caution">
    <text evidence="1">The sequence shown here is derived from an EMBL/GenBank/DDBJ whole genome shotgun (WGS) entry which is preliminary data.</text>
</comment>
<dbReference type="EMBL" id="BKCJ010502635">
    <property type="protein sequence ID" value="GFA86261.1"/>
    <property type="molecule type" value="Genomic_DNA"/>
</dbReference>
<accession>A0A699KEJ1</accession>
<protein>
    <submittedName>
        <fullName evidence="1">Uncharacterized protein</fullName>
    </submittedName>
</protein>
<reference evidence="1" key="1">
    <citation type="journal article" date="2019" name="Sci. Rep.">
        <title>Draft genome of Tanacetum cinerariifolium, the natural source of mosquito coil.</title>
        <authorList>
            <person name="Yamashiro T."/>
            <person name="Shiraishi A."/>
            <person name="Satake H."/>
            <person name="Nakayama K."/>
        </authorList>
    </citation>
    <scope>NUCLEOTIDE SEQUENCE</scope>
</reference>
<name>A0A699KEJ1_TANCI</name>
<evidence type="ECO:0000313" key="1">
    <source>
        <dbReference type="EMBL" id="GFA86261.1"/>
    </source>
</evidence>
<dbReference type="AlphaFoldDB" id="A0A699KEJ1"/>